<dbReference type="Proteomes" id="UP000295313">
    <property type="component" value="Unassembled WGS sequence"/>
</dbReference>
<accession>A0A4R8IKT4</accession>
<protein>
    <submittedName>
        <fullName evidence="1">Uncharacterized protein</fullName>
    </submittedName>
</protein>
<evidence type="ECO:0000313" key="1">
    <source>
        <dbReference type="EMBL" id="TDX87289.1"/>
    </source>
</evidence>
<reference evidence="1 2" key="1">
    <citation type="submission" date="2019-03" db="EMBL/GenBank/DDBJ databases">
        <title>Genomic Encyclopedia of Type Strains, Phase III (KMG-III): the genomes of soil and plant-associated and newly described type strains.</title>
        <authorList>
            <person name="Whitman W."/>
        </authorList>
    </citation>
    <scope>NUCLEOTIDE SEQUENCE [LARGE SCALE GENOMIC DNA]</scope>
    <source>
        <strain evidence="1 2">CGMCC 1.12802</strain>
    </source>
</reference>
<dbReference type="AlphaFoldDB" id="A0A4R8IKT4"/>
<dbReference type="EMBL" id="SOEO01000001">
    <property type="protein sequence ID" value="TDX87289.1"/>
    <property type="molecule type" value="Genomic_DNA"/>
</dbReference>
<dbReference type="RefSeq" id="WP_133943900.1">
    <property type="nucleotide sequence ID" value="NZ_SOEO01000001.1"/>
</dbReference>
<proteinExistence type="predicted"/>
<organism evidence="1 2">
    <name type="scientific">Epilithonimonas xixisoli</name>
    <dbReference type="NCBI Taxonomy" id="1476462"/>
    <lineage>
        <taxon>Bacteria</taxon>
        <taxon>Pseudomonadati</taxon>
        <taxon>Bacteroidota</taxon>
        <taxon>Flavobacteriia</taxon>
        <taxon>Flavobacteriales</taxon>
        <taxon>Weeksellaceae</taxon>
        <taxon>Chryseobacterium group</taxon>
        <taxon>Epilithonimonas</taxon>
    </lineage>
</organism>
<dbReference type="OrthoDB" id="6928021at2"/>
<gene>
    <name evidence="1" type="ORF">B0I22_1477</name>
</gene>
<keyword evidence="2" id="KW-1185">Reference proteome</keyword>
<name>A0A4R8IKT4_9FLAO</name>
<comment type="caution">
    <text evidence="1">The sequence shown here is derived from an EMBL/GenBank/DDBJ whole genome shotgun (WGS) entry which is preliminary data.</text>
</comment>
<evidence type="ECO:0000313" key="2">
    <source>
        <dbReference type="Proteomes" id="UP000295313"/>
    </source>
</evidence>
<sequence length="113" mass="13146">MKVRCPNCKEVFLANDNQKNQLENAIKKNQRLLMIECSECYKDVPINPMDLMSYEPQKDKPTKDEFDGKNCPICKDGIISFINNKEEKFWGCGDCGNVWQSRNDLIKELKSNH</sequence>